<feature type="transmembrane region" description="Helical" evidence="1">
    <location>
        <begin position="12"/>
        <end position="30"/>
    </location>
</feature>
<evidence type="ECO:0000256" key="1">
    <source>
        <dbReference type="SAM" id="Phobius"/>
    </source>
</evidence>
<keyword evidence="1" id="KW-0472">Membrane</keyword>
<name>A0A2C5VJ36_PSEPU</name>
<comment type="caution">
    <text evidence="2">The sequence shown here is derived from an EMBL/GenBank/DDBJ whole genome shotgun (WGS) entry which is preliminary data.</text>
</comment>
<accession>A0A2C5VJ36</accession>
<protein>
    <recommendedName>
        <fullName evidence="4">Glycosyltransferase RgtA/B/C/D-like domain-containing protein</fullName>
    </recommendedName>
</protein>
<feature type="transmembrane region" description="Helical" evidence="1">
    <location>
        <begin position="94"/>
        <end position="111"/>
    </location>
</feature>
<keyword evidence="1" id="KW-0812">Transmembrane</keyword>
<reference evidence="3" key="1">
    <citation type="submission" date="2017-10" db="EMBL/GenBank/DDBJ databases">
        <title>FDA dAtabase for Regulatory Grade micrObial Sequences (FDA-ARGOS): Supporting development and validation of Infectious Disease Dx tests.</title>
        <authorList>
            <person name="Goldberg B."/>
            <person name="Campos J."/>
            <person name="Tallon L."/>
            <person name="Sadzewicz L."/>
            <person name="Ott S."/>
            <person name="Zhao X."/>
            <person name="Nagaraj S."/>
            <person name="Vavikolanu K."/>
            <person name="Aluvathingal J."/>
            <person name="Nadendla S."/>
            <person name="Geyer C."/>
            <person name="Sichtig H."/>
        </authorList>
    </citation>
    <scope>NUCLEOTIDE SEQUENCE [LARGE SCALE GENOMIC DNA]</scope>
    <source>
        <strain evidence="3">FDAARGOS_376</strain>
    </source>
</reference>
<evidence type="ECO:0008006" key="4">
    <source>
        <dbReference type="Google" id="ProtNLM"/>
    </source>
</evidence>
<gene>
    <name evidence="2" type="ORF">CRX57_00625</name>
</gene>
<dbReference type="EMBL" id="PDKZ01000002">
    <property type="protein sequence ID" value="PHH38738.1"/>
    <property type="molecule type" value="Genomic_DNA"/>
</dbReference>
<feature type="transmembrane region" description="Helical" evidence="1">
    <location>
        <begin position="123"/>
        <end position="146"/>
    </location>
</feature>
<sequence length="517" mass="56080">MLFKGGGHMCSPFNYAAILVATLILISFQIRTDDFSEQKAAPNIAATYHVLLTVKALDQSPASDHYFLPTTSLGGTANKGIPWGVTVPTPRGDYIYTSFYAPAFVAPYIWFKLLDQKATTSTLAYFSFALNSLTCLLIFILCYRLLVTAGTAPKISAAGSLTAVFITLFSREALLSGGLIYWAQSLYQPILVASLICLHTYLSTATDKARVWSSGLLVALSILGALTEWTGFVFNGGVVLILWVINNNRLRNRKLAAGIAIATLFSVAIIVLHISAAVGFKPTIDALIERFFARSTSAGNFGDLLQGYWISYGLFLPLLLAAATLSLVTKSSKKSSSGSAAIIIFIASCFPMLENILMMQHATAFTFDRLKLVIPAGILISYAFCITNTTGKALIIGASIASSIFGYATYRNEISNYSPWVEIEKQNQAFAEELKSRPDYACSVLASSIPVRAYANLLFDRGIFEVQTSTTTAQLMKTRGACASIFIEGDFVYPGITRYTRATIKTTDGKIETIAIP</sequence>
<feature type="transmembrane region" description="Helical" evidence="1">
    <location>
        <begin position="340"/>
        <end position="358"/>
    </location>
</feature>
<organism evidence="2 3">
    <name type="scientific">Pseudomonas putida</name>
    <name type="common">Arthrobacter siderocapsulatus</name>
    <dbReference type="NCBI Taxonomy" id="303"/>
    <lineage>
        <taxon>Bacteria</taxon>
        <taxon>Pseudomonadati</taxon>
        <taxon>Pseudomonadota</taxon>
        <taxon>Gammaproteobacteria</taxon>
        <taxon>Pseudomonadales</taxon>
        <taxon>Pseudomonadaceae</taxon>
        <taxon>Pseudomonas</taxon>
    </lineage>
</organism>
<dbReference type="AlphaFoldDB" id="A0A2C5VJ36"/>
<feature type="transmembrane region" description="Helical" evidence="1">
    <location>
        <begin position="214"/>
        <end position="243"/>
    </location>
</feature>
<keyword evidence="1" id="KW-1133">Transmembrane helix</keyword>
<evidence type="ECO:0000313" key="3">
    <source>
        <dbReference type="Proteomes" id="UP000222460"/>
    </source>
</evidence>
<feature type="transmembrane region" description="Helical" evidence="1">
    <location>
        <begin position="370"/>
        <end position="386"/>
    </location>
</feature>
<dbReference type="Proteomes" id="UP000222460">
    <property type="component" value="Unassembled WGS sequence"/>
</dbReference>
<proteinExistence type="predicted"/>
<dbReference type="RefSeq" id="WP_098963851.1">
    <property type="nucleotide sequence ID" value="NZ_PDKZ01000002.1"/>
</dbReference>
<feature type="transmembrane region" description="Helical" evidence="1">
    <location>
        <begin position="255"/>
        <end position="280"/>
    </location>
</feature>
<evidence type="ECO:0000313" key="2">
    <source>
        <dbReference type="EMBL" id="PHH38738.1"/>
    </source>
</evidence>
<feature type="transmembrane region" description="Helical" evidence="1">
    <location>
        <begin position="181"/>
        <end position="202"/>
    </location>
</feature>
<feature type="transmembrane region" description="Helical" evidence="1">
    <location>
        <begin position="309"/>
        <end position="328"/>
    </location>
</feature>